<accession>A0AAX4HLA6</accession>
<evidence type="ECO:0000256" key="4">
    <source>
        <dbReference type="PROSITE-ProRule" id="PRU00335"/>
    </source>
</evidence>
<dbReference type="AlphaFoldDB" id="A0AAX4HLA6"/>
<organism evidence="6 7">
    <name type="scientific">Peredibacter starrii</name>
    <dbReference type="NCBI Taxonomy" id="28202"/>
    <lineage>
        <taxon>Bacteria</taxon>
        <taxon>Pseudomonadati</taxon>
        <taxon>Bdellovibrionota</taxon>
        <taxon>Bacteriovoracia</taxon>
        <taxon>Bacteriovoracales</taxon>
        <taxon>Bacteriovoracaceae</taxon>
        <taxon>Peredibacter</taxon>
    </lineage>
</organism>
<evidence type="ECO:0000313" key="6">
    <source>
        <dbReference type="EMBL" id="WPU63938.1"/>
    </source>
</evidence>
<proteinExistence type="predicted"/>
<dbReference type="InterPro" id="IPR009057">
    <property type="entry name" value="Homeodomain-like_sf"/>
</dbReference>
<gene>
    <name evidence="6" type="ORF">SOO65_14680</name>
</gene>
<keyword evidence="3" id="KW-0804">Transcription</keyword>
<evidence type="ECO:0000256" key="1">
    <source>
        <dbReference type="ARBA" id="ARBA00023015"/>
    </source>
</evidence>
<name>A0AAX4HLA6_9BACT</name>
<evidence type="ECO:0000256" key="2">
    <source>
        <dbReference type="ARBA" id="ARBA00023125"/>
    </source>
</evidence>
<dbReference type="PANTHER" id="PTHR30055">
    <property type="entry name" value="HTH-TYPE TRANSCRIPTIONAL REGULATOR RUTR"/>
    <property type="match status" value="1"/>
</dbReference>
<evidence type="ECO:0000259" key="5">
    <source>
        <dbReference type="PROSITE" id="PS50977"/>
    </source>
</evidence>
<evidence type="ECO:0000256" key="3">
    <source>
        <dbReference type="ARBA" id="ARBA00023163"/>
    </source>
</evidence>
<dbReference type="KEGG" id="psti:SOO65_14680"/>
<dbReference type="SUPFAM" id="SSF46689">
    <property type="entry name" value="Homeodomain-like"/>
    <property type="match status" value="1"/>
</dbReference>
<sequence length="204" mass="23019">MTDQNIDTKKKIMEIARVLFAHQGFEGTSVRDIARSAEVNVASVNYHFSSKEKLFLEILNAGYIECAQEVKRLYEVSHGNLESTLVELFKYYMANSPDLLSHFKMMMSSQHSHNLVSQGTDDGYFGPPGGSIITEAIKKEVGEKSEEEIVWAMRTLFSHVSHLALIHACVLKNNTQIAFSSDEDHEKSIRRVVRLVLSDLKNSP</sequence>
<dbReference type="Proteomes" id="UP001324634">
    <property type="component" value="Chromosome"/>
</dbReference>
<dbReference type="InterPro" id="IPR023772">
    <property type="entry name" value="DNA-bd_HTH_TetR-type_CS"/>
</dbReference>
<dbReference type="PANTHER" id="PTHR30055:SF234">
    <property type="entry name" value="HTH-TYPE TRANSCRIPTIONAL REGULATOR BETI"/>
    <property type="match status" value="1"/>
</dbReference>
<keyword evidence="7" id="KW-1185">Reference proteome</keyword>
<dbReference type="PROSITE" id="PS01081">
    <property type="entry name" value="HTH_TETR_1"/>
    <property type="match status" value="1"/>
</dbReference>
<dbReference type="GO" id="GO:0003700">
    <property type="term" value="F:DNA-binding transcription factor activity"/>
    <property type="evidence" value="ECO:0007669"/>
    <property type="project" value="TreeGrafter"/>
</dbReference>
<feature type="DNA-binding region" description="H-T-H motif" evidence="4">
    <location>
        <begin position="29"/>
        <end position="48"/>
    </location>
</feature>
<evidence type="ECO:0000313" key="7">
    <source>
        <dbReference type="Proteomes" id="UP001324634"/>
    </source>
</evidence>
<feature type="domain" description="HTH tetR-type" evidence="5">
    <location>
        <begin position="6"/>
        <end position="66"/>
    </location>
</feature>
<protein>
    <submittedName>
        <fullName evidence="6">TetR family transcriptional regulator</fullName>
    </submittedName>
</protein>
<reference evidence="6 7" key="1">
    <citation type="submission" date="2023-11" db="EMBL/GenBank/DDBJ databases">
        <title>Peredibacter starrii A3.12.</title>
        <authorList>
            <person name="Mitchell R.J."/>
        </authorList>
    </citation>
    <scope>NUCLEOTIDE SEQUENCE [LARGE SCALE GENOMIC DNA]</scope>
    <source>
        <strain evidence="6 7">A3.12</strain>
    </source>
</reference>
<dbReference type="Gene3D" id="1.10.357.10">
    <property type="entry name" value="Tetracycline Repressor, domain 2"/>
    <property type="match status" value="1"/>
</dbReference>
<dbReference type="PRINTS" id="PR00455">
    <property type="entry name" value="HTHTETR"/>
</dbReference>
<dbReference type="EMBL" id="CP139487">
    <property type="protein sequence ID" value="WPU63938.1"/>
    <property type="molecule type" value="Genomic_DNA"/>
</dbReference>
<dbReference type="Pfam" id="PF00440">
    <property type="entry name" value="TetR_N"/>
    <property type="match status" value="1"/>
</dbReference>
<dbReference type="PROSITE" id="PS50977">
    <property type="entry name" value="HTH_TETR_2"/>
    <property type="match status" value="1"/>
</dbReference>
<dbReference type="GO" id="GO:0000976">
    <property type="term" value="F:transcription cis-regulatory region binding"/>
    <property type="evidence" value="ECO:0007669"/>
    <property type="project" value="TreeGrafter"/>
</dbReference>
<dbReference type="InterPro" id="IPR050109">
    <property type="entry name" value="HTH-type_TetR-like_transc_reg"/>
</dbReference>
<dbReference type="InterPro" id="IPR001647">
    <property type="entry name" value="HTH_TetR"/>
</dbReference>
<keyword evidence="1" id="KW-0805">Transcription regulation</keyword>
<dbReference type="RefSeq" id="WP_321391628.1">
    <property type="nucleotide sequence ID" value="NZ_CP139487.1"/>
</dbReference>
<keyword evidence="2 4" id="KW-0238">DNA-binding</keyword>